<evidence type="ECO:0000313" key="3">
    <source>
        <dbReference type="EMBL" id="CAC5397655.1"/>
    </source>
</evidence>
<accession>A0A6J8CNT8</accession>
<dbReference type="AlphaFoldDB" id="A0A6J8CNT8"/>
<dbReference type="OrthoDB" id="6093321at2759"/>
<dbReference type="EMBL" id="CACVKT020005733">
    <property type="protein sequence ID" value="CAC5397655.1"/>
    <property type="molecule type" value="Genomic_DNA"/>
</dbReference>
<evidence type="ECO:0000256" key="2">
    <source>
        <dbReference type="SAM" id="SignalP"/>
    </source>
</evidence>
<dbReference type="Proteomes" id="UP000507470">
    <property type="component" value="Unassembled WGS sequence"/>
</dbReference>
<organism evidence="3 4">
    <name type="scientific">Mytilus coruscus</name>
    <name type="common">Sea mussel</name>
    <dbReference type="NCBI Taxonomy" id="42192"/>
    <lineage>
        <taxon>Eukaryota</taxon>
        <taxon>Metazoa</taxon>
        <taxon>Spiralia</taxon>
        <taxon>Lophotrochozoa</taxon>
        <taxon>Mollusca</taxon>
        <taxon>Bivalvia</taxon>
        <taxon>Autobranchia</taxon>
        <taxon>Pteriomorphia</taxon>
        <taxon>Mytilida</taxon>
        <taxon>Mytiloidea</taxon>
        <taxon>Mytilidae</taxon>
        <taxon>Mytilinae</taxon>
        <taxon>Mytilus</taxon>
    </lineage>
</organism>
<feature type="signal peptide" evidence="2">
    <location>
        <begin position="1"/>
        <end position="19"/>
    </location>
</feature>
<keyword evidence="1" id="KW-1133">Transmembrane helix</keyword>
<feature type="transmembrane region" description="Helical" evidence="1">
    <location>
        <begin position="182"/>
        <end position="207"/>
    </location>
</feature>
<evidence type="ECO:0000256" key="1">
    <source>
        <dbReference type="SAM" id="Phobius"/>
    </source>
</evidence>
<proteinExistence type="predicted"/>
<protein>
    <submittedName>
        <fullName evidence="3">Uncharacterized protein</fullName>
    </submittedName>
</protein>
<name>A0A6J8CNT8_MYTCO</name>
<sequence length="289" mass="33319">MSATALAMMLMVSVHICHGKTPVTYAFPTDSCVSDPYLVDENTMVYMKFEGDFGSSGCRQMSFTTPKSAFYSYTMCMKELYYSSPKCQSKVYFKKYWSDFYNYDYNNDQILGEGCSGNSYGDNRMFSRCLDDVSHVSFELKKSKRENNGYNRYDDRKPQELVPDKLNDTFNFQIETKWDYNYGLIGGIAGGFVGMCVLTAVGIYVCLNCRRRKRQTGRYCCTCPTYRPKYSNAKFTKLNRVVVRQKVHDRRDSPKGFSAECTVARYIIVCSCVLCRRQTRNGQEEEQCA</sequence>
<keyword evidence="1" id="KW-0812">Transmembrane</keyword>
<reference evidence="3 4" key="1">
    <citation type="submission" date="2020-06" db="EMBL/GenBank/DDBJ databases">
        <authorList>
            <person name="Li R."/>
            <person name="Bekaert M."/>
        </authorList>
    </citation>
    <scope>NUCLEOTIDE SEQUENCE [LARGE SCALE GENOMIC DNA]</scope>
    <source>
        <strain evidence="4">wild</strain>
    </source>
</reference>
<gene>
    <name evidence="3" type="ORF">MCOR_32076</name>
</gene>
<evidence type="ECO:0000313" key="4">
    <source>
        <dbReference type="Proteomes" id="UP000507470"/>
    </source>
</evidence>
<keyword evidence="2" id="KW-0732">Signal</keyword>
<keyword evidence="4" id="KW-1185">Reference proteome</keyword>
<keyword evidence="1" id="KW-0472">Membrane</keyword>
<feature type="chain" id="PRO_5026825337" evidence="2">
    <location>
        <begin position="20"/>
        <end position="289"/>
    </location>
</feature>